<protein>
    <recommendedName>
        <fullName evidence="1">Adt-1/2-like domain-containing protein</fullName>
    </recommendedName>
</protein>
<proteinExistence type="predicted"/>
<dbReference type="InterPro" id="IPR050439">
    <property type="entry name" value="ADAMTS_ADAMTS-like"/>
</dbReference>
<dbReference type="Pfam" id="PF25379">
    <property type="entry name" value="Adt-1"/>
    <property type="match status" value="1"/>
</dbReference>
<keyword evidence="3" id="KW-1185">Reference proteome</keyword>
<dbReference type="STRING" id="51031.W2U0E1"/>
<dbReference type="Proteomes" id="UP000053676">
    <property type="component" value="Unassembled WGS sequence"/>
</dbReference>
<gene>
    <name evidence="2" type="ORF">NECAME_05840</name>
</gene>
<dbReference type="PANTHER" id="PTHR13723:SF315">
    <property type="entry name" value="NO LONG NERVE CORD, ISOFORM C"/>
    <property type="match status" value="1"/>
</dbReference>
<organism evidence="2 3">
    <name type="scientific">Necator americanus</name>
    <name type="common">Human hookworm</name>
    <dbReference type="NCBI Taxonomy" id="51031"/>
    <lineage>
        <taxon>Eukaryota</taxon>
        <taxon>Metazoa</taxon>
        <taxon>Ecdysozoa</taxon>
        <taxon>Nematoda</taxon>
        <taxon>Chromadorea</taxon>
        <taxon>Rhabditida</taxon>
        <taxon>Rhabditina</taxon>
        <taxon>Rhabditomorpha</taxon>
        <taxon>Strongyloidea</taxon>
        <taxon>Ancylostomatidae</taxon>
        <taxon>Bunostominae</taxon>
        <taxon>Necator</taxon>
    </lineage>
</organism>
<dbReference type="EMBL" id="KI657497">
    <property type="protein sequence ID" value="ETN86752.1"/>
    <property type="molecule type" value="Genomic_DNA"/>
</dbReference>
<evidence type="ECO:0000259" key="1">
    <source>
        <dbReference type="Pfam" id="PF25379"/>
    </source>
</evidence>
<evidence type="ECO:0000313" key="3">
    <source>
        <dbReference type="Proteomes" id="UP000053676"/>
    </source>
</evidence>
<name>W2U0E1_NECAM</name>
<sequence length="191" mass="21182">MVHSQLIGPAYNWPMNIEIPNNGGLQCEGAAIRGILCSTHYSTCQGLSRKEYTNKICSSIKFDPAKPDQQLTGDGFEHSTQPCRVWCHLIGSELIRNKGQFPDGTPCGLDQFCISGICLKLGCDSKALVAGEDDCPDKNPRKRWSDWYARCLAVGPDVKFLRRSSWANFGVEIANYDLVEGMIFSNANLFL</sequence>
<accession>W2U0E1</accession>
<dbReference type="GO" id="GO:0006508">
    <property type="term" value="P:proteolysis"/>
    <property type="evidence" value="ECO:0007669"/>
    <property type="project" value="TreeGrafter"/>
</dbReference>
<feature type="domain" description="Adt-1/2-like" evidence="1">
    <location>
        <begin position="50"/>
        <end position="124"/>
    </location>
</feature>
<dbReference type="AlphaFoldDB" id="W2U0E1"/>
<reference evidence="3" key="1">
    <citation type="journal article" date="2014" name="Nat. Genet.">
        <title>Genome of the human hookworm Necator americanus.</title>
        <authorList>
            <person name="Tang Y.T."/>
            <person name="Gao X."/>
            <person name="Rosa B.A."/>
            <person name="Abubucker S."/>
            <person name="Hallsworth-Pepin K."/>
            <person name="Martin J."/>
            <person name="Tyagi R."/>
            <person name="Heizer E."/>
            <person name="Zhang X."/>
            <person name="Bhonagiri-Palsikar V."/>
            <person name="Minx P."/>
            <person name="Warren W.C."/>
            <person name="Wang Q."/>
            <person name="Zhan B."/>
            <person name="Hotez P.J."/>
            <person name="Sternberg P.W."/>
            <person name="Dougall A."/>
            <person name="Gaze S.T."/>
            <person name="Mulvenna J."/>
            <person name="Sotillo J."/>
            <person name="Ranganathan S."/>
            <person name="Rabelo E.M."/>
            <person name="Wilson R.K."/>
            <person name="Felgner P.L."/>
            <person name="Bethony J."/>
            <person name="Hawdon J.M."/>
            <person name="Gasser R.B."/>
            <person name="Loukas A."/>
            <person name="Mitreva M."/>
        </authorList>
    </citation>
    <scope>NUCLEOTIDE SEQUENCE [LARGE SCALE GENOMIC DNA]</scope>
</reference>
<dbReference type="GO" id="GO:0004222">
    <property type="term" value="F:metalloendopeptidase activity"/>
    <property type="evidence" value="ECO:0007669"/>
    <property type="project" value="TreeGrafter"/>
</dbReference>
<dbReference type="GO" id="GO:0030198">
    <property type="term" value="P:extracellular matrix organization"/>
    <property type="evidence" value="ECO:0007669"/>
    <property type="project" value="TreeGrafter"/>
</dbReference>
<dbReference type="InterPro" id="IPR057401">
    <property type="entry name" value="Adt-1/2-like_dom"/>
</dbReference>
<evidence type="ECO:0000313" key="2">
    <source>
        <dbReference type="EMBL" id="ETN86752.1"/>
    </source>
</evidence>
<dbReference type="PANTHER" id="PTHR13723">
    <property type="entry name" value="ADAMTS A DISINTEGRIN AND METALLOPROTEASE WITH THROMBOSPONDIN MOTIFS PROTEASE"/>
    <property type="match status" value="1"/>
</dbReference>
<dbReference type="OrthoDB" id="10035764at2759"/>
<dbReference type="KEGG" id="nai:NECAME_05840"/>
<dbReference type="GO" id="GO:0031012">
    <property type="term" value="C:extracellular matrix"/>
    <property type="evidence" value="ECO:0007669"/>
    <property type="project" value="TreeGrafter"/>
</dbReference>